<dbReference type="AlphaFoldDB" id="A0A842FGW1"/>
<proteinExistence type="predicted"/>
<gene>
    <name evidence="1" type="ORF">HCB35_17365</name>
</gene>
<evidence type="ECO:0000313" key="1">
    <source>
        <dbReference type="EMBL" id="MBC2242246.1"/>
    </source>
</evidence>
<name>A0A842FGW1_9LIST</name>
<organism evidence="1 2">
    <name type="scientific">Listeria booriae</name>
    <dbReference type="NCBI Taxonomy" id="1552123"/>
    <lineage>
        <taxon>Bacteria</taxon>
        <taxon>Bacillati</taxon>
        <taxon>Bacillota</taxon>
        <taxon>Bacilli</taxon>
        <taxon>Bacillales</taxon>
        <taxon>Listeriaceae</taxon>
        <taxon>Listeria</taxon>
    </lineage>
</organism>
<dbReference type="Proteomes" id="UP000553016">
    <property type="component" value="Unassembled WGS sequence"/>
</dbReference>
<reference evidence="1 2" key="1">
    <citation type="submission" date="2020-03" db="EMBL/GenBank/DDBJ databases">
        <title>Soil Listeria distribution.</title>
        <authorList>
            <person name="Liao J."/>
            <person name="Wiedmann M."/>
        </authorList>
    </citation>
    <scope>NUCLEOTIDE SEQUENCE [LARGE SCALE GENOMIC DNA]</scope>
    <source>
        <strain evidence="1 2">FSL L7-0149</strain>
    </source>
</reference>
<dbReference type="EMBL" id="JAARZA010000011">
    <property type="protein sequence ID" value="MBC2242246.1"/>
    <property type="molecule type" value="Genomic_DNA"/>
</dbReference>
<evidence type="ECO:0000313" key="2">
    <source>
        <dbReference type="Proteomes" id="UP000553016"/>
    </source>
</evidence>
<protein>
    <submittedName>
        <fullName evidence="1">Uncharacterized protein</fullName>
    </submittedName>
</protein>
<dbReference type="RefSeq" id="WP_185541795.1">
    <property type="nucleotide sequence ID" value="NZ_JAARZA010000011.1"/>
</dbReference>
<accession>A0A842FGW1</accession>
<comment type="caution">
    <text evidence="1">The sequence shown here is derived from an EMBL/GenBank/DDBJ whole genome shotgun (WGS) entry which is preliminary data.</text>
</comment>
<sequence length="142" mass="17125">MLKDWDYDAPENKEYKDIRDDALHNLDQDWYKECPMKVELKAVFDVISIPQVTEDEALDAMRKAFENKSFEKQDYLWIEAFMEDFCNTIYNVIEVWHMNEHDADEILDPDIENWLREAKIHKQTGRQFITEKSGIKFETRVK</sequence>